<dbReference type="PANTHER" id="PTHR10668">
    <property type="entry name" value="PHYTOENE DEHYDROGENASE"/>
    <property type="match status" value="1"/>
</dbReference>
<organism evidence="2 3">
    <name type="scientific">Microbacterium ureisolvens</name>
    <dbReference type="NCBI Taxonomy" id="2781186"/>
    <lineage>
        <taxon>Bacteria</taxon>
        <taxon>Bacillati</taxon>
        <taxon>Actinomycetota</taxon>
        <taxon>Actinomycetes</taxon>
        <taxon>Micrococcales</taxon>
        <taxon>Microbacteriaceae</taxon>
        <taxon>Microbacterium</taxon>
    </lineage>
</organism>
<evidence type="ECO:0000313" key="3">
    <source>
        <dbReference type="Proteomes" id="UP000777440"/>
    </source>
</evidence>
<dbReference type="PANTHER" id="PTHR10668:SF105">
    <property type="entry name" value="DEHYDROGENASE-RELATED"/>
    <property type="match status" value="1"/>
</dbReference>
<proteinExistence type="predicted"/>
<feature type="region of interest" description="Disordered" evidence="1">
    <location>
        <begin position="482"/>
        <end position="502"/>
    </location>
</feature>
<dbReference type="PRINTS" id="PR00411">
    <property type="entry name" value="PNDRDTASEI"/>
</dbReference>
<dbReference type="Pfam" id="PF13450">
    <property type="entry name" value="NAD_binding_8"/>
    <property type="match status" value="1"/>
</dbReference>
<accession>A0ABS7HSC0</accession>
<protein>
    <submittedName>
        <fullName evidence="2">NAD(P)/FAD-dependent oxidoreductase</fullName>
    </submittedName>
</protein>
<reference evidence="2 3" key="1">
    <citation type="journal article" date="2021" name="MBio">
        <title>Poor Competitiveness of Bradyrhizobium in Pigeon Pea Root Colonization in Indian Soils.</title>
        <authorList>
            <person name="Chalasani D."/>
            <person name="Basu A."/>
            <person name="Pullabhotla S.V.S.R.N."/>
            <person name="Jorrin B."/>
            <person name="Neal A.L."/>
            <person name="Poole P.S."/>
            <person name="Podile A.R."/>
            <person name="Tkacz A."/>
        </authorList>
    </citation>
    <scope>NUCLEOTIDE SEQUENCE [LARGE SCALE GENOMIC DNA]</scope>
    <source>
        <strain evidence="2 3">HU12</strain>
    </source>
</reference>
<comment type="caution">
    <text evidence="2">The sequence shown here is derived from an EMBL/GenBank/DDBJ whole genome shotgun (WGS) entry which is preliminary data.</text>
</comment>
<name>A0ABS7HSC0_9MICO</name>
<dbReference type="RefSeq" id="WP_220338447.1">
    <property type="nucleotide sequence ID" value="NZ_JAEUAX010000001.1"/>
</dbReference>
<evidence type="ECO:0000313" key="2">
    <source>
        <dbReference type="EMBL" id="MBW9108236.1"/>
    </source>
</evidence>
<keyword evidence="3" id="KW-1185">Reference proteome</keyword>
<dbReference type="EMBL" id="JAEUAX010000001">
    <property type="protein sequence ID" value="MBW9108236.1"/>
    <property type="molecule type" value="Genomic_DNA"/>
</dbReference>
<dbReference type="SUPFAM" id="SSF51905">
    <property type="entry name" value="FAD/NAD(P)-binding domain"/>
    <property type="match status" value="1"/>
</dbReference>
<dbReference type="InterPro" id="IPR036188">
    <property type="entry name" value="FAD/NAD-bd_sf"/>
</dbReference>
<dbReference type="Gene3D" id="3.90.660.50">
    <property type="match status" value="1"/>
</dbReference>
<evidence type="ECO:0000256" key="1">
    <source>
        <dbReference type="SAM" id="MobiDB-lite"/>
    </source>
</evidence>
<dbReference type="Gene3D" id="3.50.50.60">
    <property type="entry name" value="FAD/NAD(P)-binding domain"/>
    <property type="match status" value="2"/>
</dbReference>
<dbReference type="Proteomes" id="UP000777440">
    <property type="component" value="Unassembled WGS sequence"/>
</dbReference>
<gene>
    <name evidence="2" type="ORF">JNB61_00435</name>
</gene>
<sequence length="502" mass="54077">MNGRPRRGGLEFDAVVVGSGPNGLAAAVTLARAGLRVRVYERADQPGGGAATRELTLPGFRHDVCSAVHPMAFESRFFREFGLRERVGFVTPEVSFAHPLHERHAGIAYRDLTRTAEALGPDARAYTRLLRPLVDRSTNVAEFTGSPLVRMPADLPTAIAFGLRSLEQGSPAWNARFREDTAPAMLTGVAAHTILTQPSVSAAGAGLALAAYAHARGWPIPIGGSQAIIDAMVEDLRDHGGEVVVDHEVTALAQLPPATVTLLDVTPKALARIAGDALPDRYRRTLQRFRYGDGVAKVDFALSDPVPWTHPELRRAGTVHVGGTRAEVADAENQVNRGRMPERPYVLVSQPSLFDPSRAPEGKHTLWTYTHVPAGSAVDRREAVIRQIERFAPGFRDTILATSSRTAREVERHNPNYPGGDIAAGAPDLWQLFSRPVLSPDPWRTPIPGVYLAGASTAPGPGVTGLPGWFAAMSALRHDFGTRAMPDLSPRRPPARSGETVT</sequence>